<organism evidence="1 2">
    <name type="scientific">Candidatus Faecivivens stercoripullorum</name>
    <dbReference type="NCBI Taxonomy" id="2840805"/>
    <lineage>
        <taxon>Bacteria</taxon>
        <taxon>Bacillati</taxon>
        <taxon>Bacillota</taxon>
        <taxon>Clostridia</taxon>
        <taxon>Eubacteriales</taxon>
        <taxon>Oscillospiraceae</taxon>
        <taxon>Oscillospiraceae incertae sedis</taxon>
        <taxon>Candidatus Faecivivens</taxon>
    </lineage>
</organism>
<dbReference type="InterPro" id="IPR043751">
    <property type="entry name" value="DUF5696"/>
</dbReference>
<accession>A0A9D1H6V7</accession>
<dbReference type="Pfam" id="PF18952">
    <property type="entry name" value="DUF5696"/>
    <property type="match status" value="1"/>
</dbReference>
<dbReference type="AlphaFoldDB" id="A0A9D1H6V7"/>
<dbReference type="Gene3D" id="3.20.20.80">
    <property type="entry name" value="Glycosidases"/>
    <property type="match status" value="1"/>
</dbReference>
<reference evidence="1" key="2">
    <citation type="journal article" date="2021" name="PeerJ">
        <title>Extensive microbial diversity within the chicken gut microbiome revealed by metagenomics and culture.</title>
        <authorList>
            <person name="Gilroy R."/>
            <person name="Ravi A."/>
            <person name="Getino M."/>
            <person name="Pursley I."/>
            <person name="Horton D.L."/>
            <person name="Alikhan N.F."/>
            <person name="Baker D."/>
            <person name="Gharbi K."/>
            <person name="Hall N."/>
            <person name="Watson M."/>
            <person name="Adriaenssens E.M."/>
            <person name="Foster-Nyarko E."/>
            <person name="Jarju S."/>
            <person name="Secka A."/>
            <person name="Antonio M."/>
            <person name="Oren A."/>
            <person name="Chaudhuri R.R."/>
            <person name="La Ragione R."/>
            <person name="Hildebrand F."/>
            <person name="Pallen M.J."/>
        </authorList>
    </citation>
    <scope>NUCLEOTIDE SEQUENCE</scope>
    <source>
        <strain evidence="1">ChiBcec7-5410</strain>
    </source>
</reference>
<name>A0A9D1H6V7_9FIRM</name>
<evidence type="ECO:0008006" key="3">
    <source>
        <dbReference type="Google" id="ProtNLM"/>
    </source>
</evidence>
<evidence type="ECO:0000313" key="2">
    <source>
        <dbReference type="Proteomes" id="UP000824160"/>
    </source>
</evidence>
<dbReference type="EMBL" id="DVLW01000199">
    <property type="protein sequence ID" value="HIT94970.1"/>
    <property type="molecule type" value="Genomic_DNA"/>
</dbReference>
<comment type="caution">
    <text evidence="1">The sequence shown here is derived from an EMBL/GenBank/DDBJ whole genome shotgun (WGS) entry which is preliminary data.</text>
</comment>
<gene>
    <name evidence="1" type="ORF">IAC43_07265</name>
</gene>
<reference evidence="1" key="1">
    <citation type="submission" date="2020-10" db="EMBL/GenBank/DDBJ databases">
        <authorList>
            <person name="Gilroy R."/>
        </authorList>
    </citation>
    <scope>NUCLEOTIDE SEQUENCE</scope>
    <source>
        <strain evidence="1">ChiBcec7-5410</strain>
    </source>
</reference>
<dbReference type="Proteomes" id="UP000824160">
    <property type="component" value="Unassembled WGS sequence"/>
</dbReference>
<sequence>MIEKNIQVCLGKQVLTAFSDGSFTFMSAGTEWSFTGGSILTENQTISFAEMNDIRMERIETGIGNGICIRYTGTKEIAFEIRLWMEKTGEHLHAEWIPLSDSMTDIKQVCWPGSAIFDQADSRWYSLITYQQGLMIPNGWPEEFERLPFNGQLESAAAYMPWFGQVKESDGYIAICQTPADAGYTCHHPAGGSTRLAYYWLPSLGKMTGVRKIRYSFRENCDYNQLAKIYREYARETGLLRTLAEKAAANPKVDDLIGAGFVHTGIKTHVDPKSDFFDPAAPEKNNHLTPFSVRAEQIKQYHQMGVDRLYLHLDGWAEPGYDNCHPDYFPACVEAGGWDGLRALQETMHDCGYLYGLHDQYRDFYHSAQSYNSALSVQSADGSIFSMALWAGGPQDYLCASQAPYFVRRNFDGLFQEGIRPDCSYLDVFTCNEPDECANPAHPMTRQECLGYRLSCFAWLNANGILPSSEEAADWAIPQLVFCHYAPYDFMMRRPGSPRKGIPVPLYNLVYHDCLIIPWPMENYPDGEDYMLYALLNGGAAYIRRDPAYPGIDGAFSSPQIECTEEVRRWKTVSELQRRVAKMEMLSHKLLDQDGNRQQTIFSDGKIRIIVEINHTEKSWQVREEQM</sequence>
<protein>
    <recommendedName>
        <fullName evidence="3">Endo-alpha-N-acetylgalactosaminidase glycoside hydrolase</fullName>
    </recommendedName>
</protein>
<evidence type="ECO:0000313" key="1">
    <source>
        <dbReference type="EMBL" id="HIT94970.1"/>
    </source>
</evidence>
<proteinExistence type="predicted"/>